<sequence>MNIKISLLFIIFLLLSCNKIGEHKNSIVGLWLVEKVKIGNEEMTPNARWVNFKKDSTQTSGNGWFQHSFGAWKLKGSLLSIENKNGISDTAEPFNVELKDETMKWSRIEDGENVVVLLKRINKIPTSKGNELLGLWKLKSNNFNDNGNINKVDDESTLFLKWDNTYVQQNSSEKKEFGIYKIHGHKPELQMVNYGENPKFKFYNFSLKDNILTLKLRDGDDELRYIRVHQFLQ</sequence>
<evidence type="ECO:0000313" key="1">
    <source>
        <dbReference type="EMBL" id="TDQ27581.1"/>
    </source>
</evidence>
<dbReference type="OrthoDB" id="1187383at2"/>
<dbReference type="AlphaFoldDB" id="A0A4R6TIB7"/>
<evidence type="ECO:0008006" key="3">
    <source>
        <dbReference type="Google" id="ProtNLM"/>
    </source>
</evidence>
<proteinExistence type="predicted"/>
<dbReference type="Proteomes" id="UP000295390">
    <property type="component" value="Unassembled WGS sequence"/>
</dbReference>
<evidence type="ECO:0000313" key="2">
    <source>
        <dbReference type="Proteomes" id="UP000295390"/>
    </source>
</evidence>
<organism evidence="1 2">
    <name type="scientific">Tenacibaculum caenipelagi</name>
    <dbReference type="NCBI Taxonomy" id="1325435"/>
    <lineage>
        <taxon>Bacteria</taxon>
        <taxon>Pseudomonadati</taxon>
        <taxon>Bacteroidota</taxon>
        <taxon>Flavobacteriia</taxon>
        <taxon>Flavobacteriales</taxon>
        <taxon>Flavobacteriaceae</taxon>
        <taxon>Tenacibaculum</taxon>
    </lineage>
</organism>
<dbReference type="EMBL" id="SNYH01000003">
    <property type="protein sequence ID" value="TDQ27581.1"/>
    <property type="molecule type" value="Genomic_DNA"/>
</dbReference>
<dbReference type="PROSITE" id="PS51257">
    <property type="entry name" value="PROKAR_LIPOPROTEIN"/>
    <property type="match status" value="1"/>
</dbReference>
<gene>
    <name evidence="1" type="ORF">DFQ07_1432</name>
</gene>
<comment type="caution">
    <text evidence="1">The sequence shown here is derived from an EMBL/GenBank/DDBJ whole genome shotgun (WGS) entry which is preliminary data.</text>
</comment>
<protein>
    <recommendedName>
        <fullName evidence="3">Lipocalin-like protein</fullName>
    </recommendedName>
</protein>
<reference evidence="1 2" key="1">
    <citation type="submission" date="2019-03" db="EMBL/GenBank/DDBJ databases">
        <title>Genomic Encyclopedia of Type Strains, Phase III (KMG-III): the genomes of soil and plant-associated and newly described type strains.</title>
        <authorList>
            <person name="Whitman W."/>
        </authorList>
    </citation>
    <scope>NUCLEOTIDE SEQUENCE [LARGE SCALE GENOMIC DNA]</scope>
    <source>
        <strain evidence="1 2">CECT 8283</strain>
    </source>
</reference>
<dbReference type="RefSeq" id="WP_133535574.1">
    <property type="nucleotide sequence ID" value="NZ_SNYH01000003.1"/>
</dbReference>
<accession>A0A4R6TIB7</accession>
<name>A0A4R6TIB7_9FLAO</name>
<keyword evidence="2" id="KW-1185">Reference proteome</keyword>